<dbReference type="EMBL" id="JBHRSP010000001">
    <property type="protein sequence ID" value="MFC3071617.1"/>
    <property type="molecule type" value="Genomic_DNA"/>
</dbReference>
<dbReference type="PANTHER" id="PTHR34980">
    <property type="entry name" value="INNER MEMBRANE PROTEIN-RELATED-RELATED"/>
    <property type="match status" value="1"/>
</dbReference>
<feature type="transmembrane region" description="Helical" evidence="1">
    <location>
        <begin position="88"/>
        <end position="110"/>
    </location>
</feature>
<organism evidence="2 3">
    <name type="scientific">Shinella pollutisoli</name>
    <dbReference type="NCBI Taxonomy" id="2250594"/>
    <lineage>
        <taxon>Bacteria</taxon>
        <taxon>Pseudomonadati</taxon>
        <taxon>Pseudomonadota</taxon>
        <taxon>Alphaproteobacteria</taxon>
        <taxon>Hyphomicrobiales</taxon>
        <taxon>Rhizobiaceae</taxon>
        <taxon>Shinella</taxon>
    </lineage>
</organism>
<dbReference type="InterPro" id="IPR008523">
    <property type="entry name" value="DUF805"/>
</dbReference>
<comment type="caution">
    <text evidence="2">The sequence shown here is derived from an EMBL/GenBank/DDBJ whole genome shotgun (WGS) entry which is preliminary data.</text>
</comment>
<gene>
    <name evidence="2" type="ORF">ACFOHH_00700</name>
</gene>
<dbReference type="PANTHER" id="PTHR34980:SF3">
    <property type="entry name" value="BLR8105 PROTEIN"/>
    <property type="match status" value="1"/>
</dbReference>
<dbReference type="Proteomes" id="UP001595377">
    <property type="component" value="Unassembled WGS sequence"/>
</dbReference>
<evidence type="ECO:0000313" key="2">
    <source>
        <dbReference type="EMBL" id="MFC3071617.1"/>
    </source>
</evidence>
<keyword evidence="1" id="KW-1133">Transmembrane helix</keyword>
<dbReference type="RefSeq" id="WP_257315942.1">
    <property type="nucleotide sequence ID" value="NZ_JANFDG010000016.1"/>
</dbReference>
<accession>A0ABV7DBA2</accession>
<keyword evidence="1" id="KW-0472">Membrane</keyword>
<reference evidence="3" key="1">
    <citation type="journal article" date="2019" name="Int. J. Syst. Evol. Microbiol.">
        <title>The Global Catalogue of Microorganisms (GCM) 10K type strain sequencing project: providing services to taxonomists for standard genome sequencing and annotation.</title>
        <authorList>
            <consortium name="The Broad Institute Genomics Platform"/>
            <consortium name="The Broad Institute Genome Sequencing Center for Infectious Disease"/>
            <person name="Wu L."/>
            <person name="Ma J."/>
        </authorList>
    </citation>
    <scope>NUCLEOTIDE SEQUENCE [LARGE SCALE GENOMIC DNA]</scope>
    <source>
        <strain evidence="3">KCTC 52677</strain>
    </source>
</reference>
<feature type="transmembrane region" description="Helical" evidence="1">
    <location>
        <begin position="28"/>
        <end position="49"/>
    </location>
</feature>
<name>A0ABV7DBA2_9HYPH</name>
<keyword evidence="3" id="KW-1185">Reference proteome</keyword>
<sequence>MAAEDGRGPGLGWFFFGWSGRIGRAPYALGWLFWLMLLSAALARIMIVPNDDPSFLFWAFVFFGTAIASTVSTIMMTVKRLHDMDLPAALVICLFIPAISFIALIAFMVWPGTKGPNDHGTLQNGPRDPPAGRG</sequence>
<evidence type="ECO:0000313" key="3">
    <source>
        <dbReference type="Proteomes" id="UP001595377"/>
    </source>
</evidence>
<protein>
    <submittedName>
        <fullName evidence="2">DUF805 domain-containing protein</fullName>
    </submittedName>
</protein>
<proteinExistence type="predicted"/>
<evidence type="ECO:0000256" key="1">
    <source>
        <dbReference type="SAM" id="Phobius"/>
    </source>
</evidence>
<keyword evidence="1" id="KW-0812">Transmembrane</keyword>
<feature type="transmembrane region" description="Helical" evidence="1">
    <location>
        <begin position="55"/>
        <end position="76"/>
    </location>
</feature>
<dbReference type="Pfam" id="PF05656">
    <property type="entry name" value="DUF805"/>
    <property type="match status" value="1"/>
</dbReference>